<proteinExistence type="predicted"/>
<keyword evidence="1" id="KW-0812">Transmembrane</keyword>
<protein>
    <submittedName>
        <fullName evidence="2">Uncharacterized protein</fullName>
    </submittedName>
</protein>
<sequence>MFCDGHQIVMDLNLSTSNSFLDYMFLVLCCCCASHFSVFRRVLFLHLLFATYLISSSLIPFWGGACLASGCLALGTACFLLSTRQGSPMIPETIHDPVTLVLLPSTRTTDSDEHLVCHNQKVPDSHICLPLVNARQTYNSHTRPSSSSQSNPLLSLCASRLPTQYFPLLAAAVVYSQVISHIGLPADTALVFVSLHWHHSRSTTSTSSNVSFAPVAVPSVFSHSLSLVPSIWSRPICL</sequence>
<feature type="transmembrane region" description="Helical" evidence="1">
    <location>
        <begin position="20"/>
        <end position="39"/>
    </location>
</feature>
<dbReference type="Proteomes" id="UP000886523">
    <property type="component" value="Unassembled WGS sequence"/>
</dbReference>
<reference evidence="2" key="1">
    <citation type="journal article" date="2020" name="Nat. Commun.">
        <title>Large-scale genome sequencing of mycorrhizal fungi provides insights into the early evolution of symbiotic traits.</title>
        <authorList>
            <person name="Miyauchi S."/>
            <person name="Kiss E."/>
            <person name="Kuo A."/>
            <person name="Drula E."/>
            <person name="Kohler A."/>
            <person name="Sanchez-Garcia M."/>
            <person name="Morin E."/>
            <person name="Andreopoulos B."/>
            <person name="Barry K.W."/>
            <person name="Bonito G."/>
            <person name="Buee M."/>
            <person name="Carver A."/>
            <person name="Chen C."/>
            <person name="Cichocki N."/>
            <person name="Clum A."/>
            <person name="Culley D."/>
            <person name="Crous P.W."/>
            <person name="Fauchery L."/>
            <person name="Girlanda M."/>
            <person name="Hayes R.D."/>
            <person name="Keri Z."/>
            <person name="LaButti K."/>
            <person name="Lipzen A."/>
            <person name="Lombard V."/>
            <person name="Magnuson J."/>
            <person name="Maillard F."/>
            <person name="Murat C."/>
            <person name="Nolan M."/>
            <person name="Ohm R.A."/>
            <person name="Pangilinan J."/>
            <person name="Pereira M.F."/>
            <person name="Perotto S."/>
            <person name="Peter M."/>
            <person name="Pfister S."/>
            <person name="Riley R."/>
            <person name="Sitrit Y."/>
            <person name="Stielow J.B."/>
            <person name="Szollosi G."/>
            <person name="Zifcakova L."/>
            <person name="Stursova M."/>
            <person name="Spatafora J.W."/>
            <person name="Tedersoo L."/>
            <person name="Vaario L.M."/>
            <person name="Yamada A."/>
            <person name="Yan M."/>
            <person name="Wang P."/>
            <person name="Xu J."/>
            <person name="Bruns T."/>
            <person name="Baldrian P."/>
            <person name="Vilgalys R."/>
            <person name="Dunand C."/>
            <person name="Henrissat B."/>
            <person name="Grigoriev I.V."/>
            <person name="Hibbett D."/>
            <person name="Nagy L.G."/>
            <person name="Martin F.M."/>
        </authorList>
    </citation>
    <scope>NUCLEOTIDE SEQUENCE</scope>
    <source>
        <strain evidence="2">UP504</strain>
    </source>
</reference>
<keyword evidence="1" id="KW-0472">Membrane</keyword>
<dbReference type="AlphaFoldDB" id="A0A9P6DYW0"/>
<evidence type="ECO:0000313" key="2">
    <source>
        <dbReference type="EMBL" id="KAF9519906.1"/>
    </source>
</evidence>
<organism evidence="2 3">
    <name type="scientific">Hydnum rufescens UP504</name>
    <dbReference type="NCBI Taxonomy" id="1448309"/>
    <lineage>
        <taxon>Eukaryota</taxon>
        <taxon>Fungi</taxon>
        <taxon>Dikarya</taxon>
        <taxon>Basidiomycota</taxon>
        <taxon>Agaricomycotina</taxon>
        <taxon>Agaricomycetes</taxon>
        <taxon>Cantharellales</taxon>
        <taxon>Hydnaceae</taxon>
        <taxon>Hydnum</taxon>
    </lineage>
</organism>
<feature type="transmembrane region" description="Helical" evidence="1">
    <location>
        <begin position="59"/>
        <end position="81"/>
    </location>
</feature>
<dbReference type="EMBL" id="MU128915">
    <property type="protein sequence ID" value="KAF9519906.1"/>
    <property type="molecule type" value="Genomic_DNA"/>
</dbReference>
<accession>A0A9P6DYW0</accession>
<keyword evidence="1" id="KW-1133">Transmembrane helix</keyword>
<evidence type="ECO:0000313" key="3">
    <source>
        <dbReference type="Proteomes" id="UP000886523"/>
    </source>
</evidence>
<comment type="caution">
    <text evidence="2">The sequence shown here is derived from an EMBL/GenBank/DDBJ whole genome shotgun (WGS) entry which is preliminary data.</text>
</comment>
<name>A0A9P6DYW0_9AGAM</name>
<gene>
    <name evidence="2" type="ORF">BS47DRAFT_1006158</name>
</gene>
<evidence type="ECO:0000256" key="1">
    <source>
        <dbReference type="SAM" id="Phobius"/>
    </source>
</evidence>
<keyword evidence="3" id="KW-1185">Reference proteome</keyword>